<keyword evidence="4" id="KW-1185">Reference proteome</keyword>
<evidence type="ECO:0000259" key="2">
    <source>
        <dbReference type="Pfam" id="PF12804"/>
    </source>
</evidence>
<dbReference type="SUPFAM" id="SSF53448">
    <property type="entry name" value="Nucleotide-diphospho-sugar transferases"/>
    <property type="match status" value="1"/>
</dbReference>
<dbReference type="GO" id="GO:0016740">
    <property type="term" value="F:transferase activity"/>
    <property type="evidence" value="ECO:0007669"/>
    <property type="project" value="UniProtKB-KW"/>
</dbReference>
<dbReference type="InterPro" id="IPR012184">
    <property type="entry name" value="Bifunc_Mopterin-bd"/>
</dbReference>
<dbReference type="RefSeq" id="WP_379875479.1">
    <property type="nucleotide sequence ID" value="NZ_JBHUIP010000004.1"/>
</dbReference>
<dbReference type="SUPFAM" id="SSF53218">
    <property type="entry name" value="Molybdenum cofactor biosynthesis proteins"/>
    <property type="match status" value="1"/>
</dbReference>
<keyword evidence="1" id="KW-0460">Magnesium</keyword>
<evidence type="ECO:0000256" key="1">
    <source>
        <dbReference type="ARBA" id="ARBA00022842"/>
    </source>
</evidence>
<evidence type="ECO:0000313" key="3">
    <source>
        <dbReference type="EMBL" id="MFD2262519.1"/>
    </source>
</evidence>
<accession>A0ABW5DNL6</accession>
<evidence type="ECO:0000313" key="4">
    <source>
        <dbReference type="Proteomes" id="UP001597295"/>
    </source>
</evidence>
<feature type="domain" description="MobA-like NTP transferase" evidence="2">
    <location>
        <begin position="344"/>
        <end position="505"/>
    </location>
</feature>
<dbReference type="CDD" id="cd03522">
    <property type="entry name" value="MoeA_like"/>
    <property type="match status" value="1"/>
</dbReference>
<dbReference type="PANTHER" id="PTHR43777:SF1">
    <property type="entry name" value="MOLYBDENUM COFACTOR CYTIDYLYLTRANSFERASE"/>
    <property type="match status" value="1"/>
</dbReference>
<dbReference type="Gene3D" id="3.90.550.10">
    <property type="entry name" value="Spore Coat Polysaccharide Biosynthesis Protein SpsA, Chain A"/>
    <property type="match status" value="1"/>
</dbReference>
<name>A0ABW5DNL6_9PROT</name>
<dbReference type="InterPro" id="IPR036425">
    <property type="entry name" value="MoaB/Mog-like_dom_sf"/>
</dbReference>
<comment type="caution">
    <text evidence="3">The sequence shown here is derived from an EMBL/GenBank/DDBJ whole genome shotgun (WGS) entry which is preliminary data.</text>
</comment>
<gene>
    <name evidence="3" type="ORF">ACFSM5_06430</name>
</gene>
<sequence length="534" mass="55489">MKFGPLSVDQAVDALLAHSIKAEGLVFKKGRKLSAEDVGRLAAAGITTIIAARLDAGDMHEDEVADRLAALLAGTGLRAGQAFTGRANLFAEASGIVTLDADRIEALNGIDEAITLATLPPFAQVQAGDMVATLKVIPFAAPRTAVETAEEIIGALPLLSLTAFRPMAALLIQTQLPVLKASVLDGTARVTSERLTALGSALIGEMRTPHNADALATAIAACPADVDLLLIAGASAIVDRADVIPAAIEAAGGTVTRFGLPVDPGNLLLLGTLADGRPVVGLPGCARSPKLNGLDWILQRLAAALPIDAPAIRKMAIGGLLSEIGTRPQPRGGRDVPRAPKISGLLLAAGRSSRMGRNKLLMPVDGRPMVRKVAETLLAARSLQDLTVVLGHETALVRQALDGLPVQFVETDRYQEGLSGSLKAGLESLPQDIDGLLVALGDMPLVDSLTIDRLAAAFNPTEGRAICQPVHGGQRGNPVLWDSRFIVEMQEVTGDTGARALLQRHAGEICEVACPSPGVLIDLDTPEAFAANIV</sequence>
<dbReference type="CDD" id="cd04182">
    <property type="entry name" value="GT_2_like_f"/>
    <property type="match status" value="1"/>
</dbReference>
<dbReference type="EMBL" id="JBHUIP010000004">
    <property type="protein sequence ID" value="MFD2262519.1"/>
    <property type="molecule type" value="Genomic_DNA"/>
</dbReference>
<reference evidence="4" key="1">
    <citation type="journal article" date="2019" name="Int. J. Syst. Evol. Microbiol.">
        <title>The Global Catalogue of Microorganisms (GCM) 10K type strain sequencing project: providing services to taxonomists for standard genome sequencing and annotation.</title>
        <authorList>
            <consortium name="The Broad Institute Genomics Platform"/>
            <consortium name="The Broad Institute Genome Sequencing Center for Infectious Disease"/>
            <person name="Wu L."/>
            <person name="Ma J."/>
        </authorList>
    </citation>
    <scope>NUCLEOTIDE SEQUENCE [LARGE SCALE GENOMIC DNA]</scope>
    <source>
        <strain evidence="4">CGMCC 1.19062</strain>
    </source>
</reference>
<organism evidence="3 4">
    <name type="scientific">Lacibacterium aquatile</name>
    <dbReference type="NCBI Taxonomy" id="1168082"/>
    <lineage>
        <taxon>Bacteria</taxon>
        <taxon>Pseudomonadati</taxon>
        <taxon>Pseudomonadota</taxon>
        <taxon>Alphaproteobacteria</taxon>
        <taxon>Rhodospirillales</taxon>
        <taxon>Rhodospirillaceae</taxon>
    </lineage>
</organism>
<dbReference type="InterPro" id="IPR029044">
    <property type="entry name" value="Nucleotide-diphossugar_trans"/>
</dbReference>
<protein>
    <submittedName>
        <fullName evidence="3">NTP transferase domain-containing protein</fullName>
    </submittedName>
</protein>
<dbReference type="PANTHER" id="PTHR43777">
    <property type="entry name" value="MOLYBDENUM COFACTOR CYTIDYLYLTRANSFERASE"/>
    <property type="match status" value="1"/>
</dbReference>
<dbReference type="InterPro" id="IPR025877">
    <property type="entry name" value="MobA-like_NTP_Trfase"/>
</dbReference>
<dbReference type="Pfam" id="PF12804">
    <property type="entry name" value="NTP_transf_3"/>
    <property type="match status" value="1"/>
</dbReference>
<dbReference type="Gene3D" id="3.40.980.10">
    <property type="entry name" value="MoaB/Mog-like domain"/>
    <property type="match status" value="1"/>
</dbReference>
<dbReference type="PIRSF" id="PIRSF036626">
    <property type="entry name" value="MPTBd_MobAlike"/>
    <property type="match status" value="1"/>
</dbReference>
<proteinExistence type="predicted"/>
<keyword evidence="3" id="KW-0808">Transferase</keyword>
<dbReference type="Proteomes" id="UP001597295">
    <property type="component" value="Unassembled WGS sequence"/>
</dbReference>